<evidence type="ECO:0000259" key="3">
    <source>
        <dbReference type="PROSITE" id="PS50102"/>
    </source>
</evidence>
<evidence type="ECO:0000313" key="4">
    <source>
        <dbReference type="EMBL" id="KAF5797441.1"/>
    </source>
</evidence>
<dbReference type="SUPFAM" id="SSF54928">
    <property type="entry name" value="RNA-binding domain, RBD"/>
    <property type="match status" value="1"/>
</dbReference>
<dbReference type="Proteomes" id="UP000215914">
    <property type="component" value="Unassembled WGS sequence"/>
</dbReference>
<feature type="compositionally biased region" description="Basic residues" evidence="2">
    <location>
        <begin position="435"/>
        <end position="444"/>
    </location>
</feature>
<gene>
    <name evidence="4" type="ORF">HanXRQr2_Chr07g0280601</name>
</gene>
<dbReference type="SMART" id="SM00360">
    <property type="entry name" value="RRM"/>
    <property type="match status" value="1"/>
</dbReference>
<evidence type="ECO:0000256" key="1">
    <source>
        <dbReference type="PROSITE-ProRule" id="PRU00176"/>
    </source>
</evidence>
<feature type="domain" description="RRM" evidence="3">
    <location>
        <begin position="17"/>
        <end position="94"/>
    </location>
</feature>
<reference evidence="4" key="2">
    <citation type="submission" date="2020-06" db="EMBL/GenBank/DDBJ databases">
        <title>Helianthus annuus Genome sequencing and assembly Release 2.</title>
        <authorList>
            <person name="Gouzy J."/>
            <person name="Langlade N."/>
            <person name="Munos S."/>
        </authorList>
    </citation>
    <scope>NUCLEOTIDE SEQUENCE</scope>
    <source>
        <tissue evidence="4">Leaves</tissue>
    </source>
</reference>
<sequence length="578" mass="63791">MEESAGNSGNQSGSGFAKFYVCNLPDRCSSKDVEEIFKKFGDVTGVYIARKRDKWSSRFGFVSYSGVKDSRELEKTVSKVKMGNFSLKSNLARFSAVNKEFFDRQVNKGPLNHQPKGVGTPFLKPNFSGAWGGTSFKDAVIGNTGGNHEKLIEVSSFVAAFKEIHEKALVGRVKDLVTLRKVDSCIERKGGRFSEIKYLGGLCVLITFNSSEEADSFKVGFSLEDSLFVSLETWKGQSLPFERIAWLSIKGVPIHLRENEVYDSVGRIFGKILHPSQLCGDDGDLTSDMVGVLVGEGKPINEEVTLSWEGKKFKVWIAEETRNWVPDFLEEKDPGDVGTVVGDQVMSDGVESGNPIDESEESTKEEGEAKEDGEPCIQNLDNDNNFISNNNDGCPDVFPRWENSWEVGNTNEVSLTRGEYSSKRNKGQYKGLGQGKHRPRKQVKTQKVFVSGPGHERAKKRIRVDSVFYSDPEGSQGGREGNNSNIQRMETGIIDLNLNLNSPTTGNAVFEEAIVEPATDEVRENGSATVSISEESSRRDEETEATVLLATKLGVNLEGHINHVRDSILDEGLQVGKP</sequence>
<dbReference type="GO" id="GO:0003723">
    <property type="term" value="F:RNA binding"/>
    <property type="evidence" value="ECO:0007669"/>
    <property type="project" value="UniProtKB-UniRule"/>
</dbReference>
<dbReference type="Gramene" id="mRNA:HanXRQr2_Chr07g0280601">
    <property type="protein sequence ID" value="CDS:HanXRQr2_Chr07g0280601.1"/>
    <property type="gene ID" value="HanXRQr2_Chr07g0280601"/>
</dbReference>
<reference evidence="4" key="1">
    <citation type="journal article" date="2017" name="Nature">
        <title>The sunflower genome provides insights into oil metabolism, flowering and Asterid evolution.</title>
        <authorList>
            <person name="Badouin H."/>
            <person name="Gouzy J."/>
            <person name="Grassa C.J."/>
            <person name="Murat F."/>
            <person name="Staton S.E."/>
            <person name="Cottret L."/>
            <person name="Lelandais-Briere C."/>
            <person name="Owens G.L."/>
            <person name="Carrere S."/>
            <person name="Mayjonade B."/>
            <person name="Legrand L."/>
            <person name="Gill N."/>
            <person name="Kane N.C."/>
            <person name="Bowers J.E."/>
            <person name="Hubner S."/>
            <person name="Bellec A."/>
            <person name="Berard A."/>
            <person name="Berges H."/>
            <person name="Blanchet N."/>
            <person name="Boniface M.C."/>
            <person name="Brunel D."/>
            <person name="Catrice O."/>
            <person name="Chaidir N."/>
            <person name="Claudel C."/>
            <person name="Donnadieu C."/>
            <person name="Faraut T."/>
            <person name="Fievet G."/>
            <person name="Helmstetter N."/>
            <person name="King M."/>
            <person name="Knapp S.J."/>
            <person name="Lai Z."/>
            <person name="Le Paslier M.C."/>
            <person name="Lippi Y."/>
            <person name="Lorenzon L."/>
            <person name="Mandel J.R."/>
            <person name="Marage G."/>
            <person name="Marchand G."/>
            <person name="Marquand E."/>
            <person name="Bret-Mestries E."/>
            <person name="Morien E."/>
            <person name="Nambeesan S."/>
            <person name="Nguyen T."/>
            <person name="Pegot-Espagnet P."/>
            <person name="Pouilly N."/>
            <person name="Raftis F."/>
            <person name="Sallet E."/>
            <person name="Schiex T."/>
            <person name="Thomas J."/>
            <person name="Vandecasteele C."/>
            <person name="Vares D."/>
            <person name="Vear F."/>
            <person name="Vautrin S."/>
            <person name="Crespi M."/>
            <person name="Mangin B."/>
            <person name="Burke J.M."/>
            <person name="Salse J."/>
            <person name="Munos S."/>
            <person name="Vincourt P."/>
            <person name="Rieseberg L.H."/>
            <person name="Langlade N.B."/>
        </authorList>
    </citation>
    <scope>NUCLEOTIDE SEQUENCE</scope>
    <source>
        <tissue evidence="4">Leaves</tissue>
    </source>
</reference>
<accession>A0A9K3II37</accession>
<dbReference type="Gene3D" id="3.30.70.330">
    <property type="match status" value="1"/>
</dbReference>
<dbReference type="EMBL" id="MNCJ02000322">
    <property type="protein sequence ID" value="KAF5797441.1"/>
    <property type="molecule type" value="Genomic_DNA"/>
</dbReference>
<dbReference type="CDD" id="cd00590">
    <property type="entry name" value="RRM_SF"/>
    <property type="match status" value="1"/>
</dbReference>
<dbReference type="InterPro" id="IPR012677">
    <property type="entry name" value="Nucleotide-bd_a/b_plait_sf"/>
</dbReference>
<keyword evidence="5" id="KW-1185">Reference proteome</keyword>
<proteinExistence type="predicted"/>
<dbReference type="InterPro" id="IPR035979">
    <property type="entry name" value="RBD_domain_sf"/>
</dbReference>
<dbReference type="InterPro" id="IPR000504">
    <property type="entry name" value="RRM_dom"/>
</dbReference>
<protein>
    <submittedName>
        <fullName evidence="4">RNA recognition motif domain, nucleotide-binding alpha-beta plait domain superfamily</fullName>
    </submittedName>
</protein>
<evidence type="ECO:0000256" key="2">
    <source>
        <dbReference type="SAM" id="MobiDB-lite"/>
    </source>
</evidence>
<dbReference type="AlphaFoldDB" id="A0A9K3II37"/>
<feature type="region of interest" description="Disordered" evidence="2">
    <location>
        <begin position="347"/>
        <end position="374"/>
    </location>
</feature>
<feature type="compositionally biased region" description="Basic and acidic residues" evidence="2">
    <location>
        <begin position="361"/>
        <end position="373"/>
    </location>
</feature>
<comment type="caution">
    <text evidence="4">The sequence shown here is derived from an EMBL/GenBank/DDBJ whole genome shotgun (WGS) entry which is preliminary data.</text>
</comment>
<keyword evidence="1" id="KW-0694">RNA-binding</keyword>
<dbReference type="Pfam" id="PF00076">
    <property type="entry name" value="RRM_1"/>
    <property type="match status" value="1"/>
</dbReference>
<organism evidence="4 5">
    <name type="scientific">Helianthus annuus</name>
    <name type="common">Common sunflower</name>
    <dbReference type="NCBI Taxonomy" id="4232"/>
    <lineage>
        <taxon>Eukaryota</taxon>
        <taxon>Viridiplantae</taxon>
        <taxon>Streptophyta</taxon>
        <taxon>Embryophyta</taxon>
        <taxon>Tracheophyta</taxon>
        <taxon>Spermatophyta</taxon>
        <taxon>Magnoliopsida</taxon>
        <taxon>eudicotyledons</taxon>
        <taxon>Gunneridae</taxon>
        <taxon>Pentapetalae</taxon>
        <taxon>asterids</taxon>
        <taxon>campanulids</taxon>
        <taxon>Asterales</taxon>
        <taxon>Asteraceae</taxon>
        <taxon>Asteroideae</taxon>
        <taxon>Heliantheae alliance</taxon>
        <taxon>Heliantheae</taxon>
        <taxon>Helianthus</taxon>
    </lineage>
</organism>
<evidence type="ECO:0000313" key="5">
    <source>
        <dbReference type="Proteomes" id="UP000215914"/>
    </source>
</evidence>
<dbReference type="PROSITE" id="PS50102">
    <property type="entry name" value="RRM"/>
    <property type="match status" value="1"/>
</dbReference>
<feature type="region of interest" description="Disordered" evidence="2">
    <location>
        <begin position="420"/>
        <end position="446"/>
    </location>
</feature>
<name>A0A9K3II37_HELAN</name>
<feature type="region of interest" description="Disordered" evidence="2">
    <location>
        <begin position="521"/>
        <end position="542"/>
    </location>
</feature>